<proteinExistence type="predicted"/>
<feature type="compositionally biased region" description="Basic and acidic residues" evidence="1">
    <location>
        <begin position="51"/>
        <end position="69"/>
    </location>
</feature>
<comment type="caution">
    <text evidence="2">The sequence shown here is derived from an EMBL/GenBank/DDBJ whole genome shotgun (WGS) entry which is preliminary data.</text>
</comment>
<evidence type="ECO:0000313" key="2">
    <source>
        <dbReference type="EMBL" id="RRT36470.1"/>
    </source>
</evidence>
<gene>
    <name evidence="2" type="ORF">B296_00018010</name>
</gene>
<evidence type="ECO:0000313" key="3">
    <source>
        <dbReference type="Proteomes" id="UP000287651"/>
    </source>
</evidence>
<feature type="region of interest" description="Disordered" evidence="1">
    <location>
        <begin position="16"/>
        <end position="80"/>
    </location>
</feature>
<reference evidence="2 3" key="1">
    <citation type="journal article" date="2014" name="Agronomy (Basel)">
        <title>A Draft Genome Sequence for Ensete ventricosum, the Drought-Tolerant Tree Against Hunger.</title>
        <authorList>
            <person name="Harrison J."/>
            <person name="Moore K.A."/>
            <person name="Paszkiewicz K."/>
            <person name="Jones T."/>
            <person name="Grant M."/>
            <person name="Ambacheew D."/>
            <person name="Muzemil S."/>
            <person name="Studholme D.J."/>
        </authorList>
    </citation>
    <scope>NUCLEOTIDE SEQUENCE [LARGE SCALE GENOMIC DNA]</scope>
</reference>
<organism evidence="2 3">
    <name type="scientific">Ensete ventricosum</name>
    <name type="common">Abyssinian banana</name>
    <name type="synonym">Musa ensete</name>
    <dbReference type="NCBI Taxonomy" id="4639"/>
    <lineage>
        <taxon>Eukaryota</taxon>
        <taxon>Viridiplantae</taxon>
        <taxon>Streptophyta</taxon>
        <taxon>Embryophyta</taxon>
        <taxon>Tracheophyta</taxon>
        <taxon>Spermatophyta</taxon>
        <taxon>Magnoliopsida</taxon>
        <taxon>Liliopsida</taxon>
        <taxon>Zingiberales</taxon>
        <taxon>Musaceae</taxon>
        <taxon>Ensete</taxon>
    </lineage>
</organism>
<name>A0A426XAK6_ENSVE</name>
<evidence type="ECO:0000256" key="1">
    <source>
        <dbReference type="SAM" id="MobiDB-lite"/>
    </source>
</evidence>
<dbReference type="Proteomes" id="UP000287651">
    <property type="component" value="Unassembled WGS sequence"/>
</dbReference>
<protein>
    <submittedName>
        <fullName evidence="2">Uncharacterized protein</fullName>
    </submittedName>
</protein>
<accession>A0A426XAK6</accession>
<dbReference type="AlphaFoldDB" id="A0A426XAK6"/>
<sequence length="80" mass="8577">MTGAVRELDCFSDHIRLREPGKSKDKADGVEAGGQKGRGSDDKSSGAQLPKSKESVRKEVDSEEHHSAAEVDLPIAKEGM</sequence>
<feature type="compositionally biased region" description="Basic and acidic residues" evidence="1">
    <location>
        <begin position="16"/>
        <end position="29"/>
    </location>
</feature>
<dbReference type="EMBL" id="AMZH03023565">
    <property type="protein sequence ID" value="RRT36470.1"/>
    <property type="molecule type" value="Genomic_DNA"/>
</dbReference>